<dbReference type="Gene3D" id="1.10.287.910">
    <property type="entry name" value="bacterial mercury transporter, merf"/>
    <property type="match status" value="1"/>
</dbReference>
<comment type="subcellular location">
    <subcellularLocation>
        <location evidence="1">Cell inner membrane</location>
        <topology evidence="1">Multi-pass membrane protein</topology>
    </subcellularLocation>
</comment>
<keyword evidence="7" id="KW-0479">Metal-binding</keyword>
<evidence type="ECO:0000256" key="10">
    <source>
        <dbReference type="ARBA" id="ARBA00023136"/>
    </source>
</evidence>
<dbReference type="InterPro" id="IPR036163">
    <property type="entry name" value="HMA_dom_sf"/>
</dbReference>
<dbReference type="AlphaFoldDB" id="A0A0F9EVH7"/>
<dbReference type="EMBL" id="LAZR01023565">
    <property type="protein sequence ID" value="KKL78084.1"/>
    <property type="molecule type" value="Genomic_DNA"/>
</dbReference>
<dbReference type="PROSITE" id="PS51257">
    <property type="entry name" value="PROKAR_LIPOPROTEIN"/>
    <property type="match status" value="1"/>
</dbReference>
<dbReference type="CDD" id="cd00371">
    <property type="entry name" value="HMA"/>
    <property type="match status" value="1"/>
</dbReference>
<evidence type="ECO:0000256" key="2">
    <source>
        <dbReference type="ARBA" id="ARBA00022448"/>
    </source>
</evidence>
<evidence type="ECO:0000256" key="8">
    <source>
        <dbReference type="ARBA" id="ARBA00022914"/>
    </source>
</evidence>
<dbReference type="InterPro" id="IPR003457">
    <property type="entry name" value="Transprt_MerT"/>
</dbReference>
<evidence type="ECO:0000256" key="3">
    <source>
        <dbReference type="ARBA" id="ARBA00022466"/>
    </source>
</evidence>
<comment type="caution">
    <text evidence="13">The sequence shown here is derived from an EMBL/GenBank/DDBJ whole genome shotgun (WGS) entry which is preliminary data.</text>
</comment>
<keyword evidence="8" id="KW-0476">Mercury</keyword>
<keyword evidence="4" id="KW-1003">Cell membrane</keyword>
<name>A0A0F9EVH7_9ZZZZ</name>
<dbReference type="InterPro" id="IPR001802">
    <property type="entry name" value="MerP/CopZ"/>
</dbReference>
<dbReference type="PRINTS" id="PR00946">
    <property type="entry name" value="HGSCAVENGER"/>
</dbReference>
<feature type="transmembrane region" description="Helical" evidence="11">
    <location>
        <begin position="46"/>
        <end position="66"/>
    </location>
</feature>
<evidence type="ECO:0000256" key="11">
    <source>
        <dbReference type="SAM" id="Phobius"/>
    </source>
</evidence>
<keyword evidence="5" id="KW-0997">Cell inner membrane</keyword>
<dbReference type="InterPro" id="IPR017969">
    <property type="entry name" value="Heavy-metal-associated_CS"/>
</dbReference>
<evidence type="ECO:0000256" key="1">
    <source>
        <dbReference type="ARBA" id="ARBA00004429"/>
    </source>
</evidence>
<keyword evidence="3" id="KW-0475">Mercuric resistance</keyword>
<evidence type="ECO:0000313" key="13">
    <source>
        <dbReference type="EMBL" id="KKL78084.1"/>
    </source>
</evidence>
<dbReference type="InterPro" id="IPR006121">
    <property type="entry name" value="HMA_dom"/>
</dbReference>
<keyword evidence="9 11" id="KW-1133">Transmembrane helix</keyword>
<dbReference type="GO" id="GO:0005886">
    <property type="term" value="C:plasma membrane"/>
    <property type="evidence" value="ECO:0007669"/>
    <property type="project" value="UniProtKB-SubCell"/>
</dbReference>
<proteinExistence type="predicted"/>
<dbReference type="PANTHER" id="PTHR46594:SF4">
    <property type="entry name" value="P-TYPE CATION-TRANSPORTING ATPASE"/>
    <property type="match status" value="1"/>
</dbReference>
<dbReference type="Pfam" id="PF00403">
    <property type="entry name" value="HMA"/>
    <property type="match status" value="1"/>
</dbReference>
<reference evidence="13" key="1">
    <citation type="journal article" date="2015" name="Nature">
        <title>Complex archaea that bridge the gap between prokaryotes and eukaryotes.</title>
        <authorList>
            <person name="Spang A."/>
            <person name="Saw J.H."/>
            <person name="Jorgensen S.L."/>
            <person name="Zaremba-Niedzwiedzka K."/>
            <person name="Martijn J."/>
            <person name="Lind A.E."/>
            <person name="van Eijk R."/>
            <person name="Schleper C."/>
            <person name="Guy L."/>
            <person name="Ettema T.J."/>
        </authorList>
    </citation>
    <scope>NUCLEOTIDE SEQUENCE</scope>
</reference>
<accession>A0A0F9EVH7</accession>
<dbReference type="SUPFAM" id="SSF55008">
    <property type="entry name" value="HMA, heavy metal-associated domain"/>
    <property type="match status" value="1"/>
</dbReference>
<evidence type="ECO:0000256" key="5">
    <source>
        <dbReference type="ARBA" id="ARBA00022519"/>
    </source>
</evidence>
<dbReference type="PROSITE" id="PS01047">
    <property type="entry name" value="HMA_1"/>
    <property type="match status" value="1"/>
</dbReference>
<dbReference type="GO" id="GO:0015097">
    <property type="term" value="F:mercury ion transmembrane transporter activity"/>
    <property type="evidence" value="ECO:0007669"/>
    <property type="project" value="InterPro"/>
</dbReference>
<protein>
    <recommendedName>
        <fullName evidence="12">HMA domain-containing protein</fullName>
    </recommendedName>
</protein>
<feature type="transmembrane region" description="Helical" evidence="11">
    <location>
        <begin position="87"/>
        <end position="107"/>
    </location>
</feature>
<evidence type="ECO:0000259" key="12">
    <source>
        <dbReference type="PROSITE" id="PS50846"/>
    </source>
</evidence>
<organism evidence="13">
    <name type="scientific">marine sediment metagenome</name>
    <dbReference type="NCBI Taxonomy" id="412755"/>
    <lineage>
        <taxon>unclassified sequences</taxon>
        <taxon>metagenomes</taxon>
        <taxon>ecological metagenomes</taxon>
    </lineage>
</organism>
<dbReference type="PROSITE" id="PS50846">
    <property type="entry name" value="HMA_2"/>
    <property type="match status" value="1"/>
</dbReference>
<feature type="domain" description="HMA" evidence="12">
    <location>
        <begin position="124"/>
        <end position="192"/>
    </location>
</feature>
<evidence type="ECO:0000256" key="9">
    <source>
        <dbReference type="ARBA" id="ARBA00022989"/>
    </source>
</evidence>
<evidence type="ECO:0000256" key="7">
    <source>
        <dbReference type="ARBA" id="ARBA00022723"/>
    </source>
</evidence>
<keyword evidence="10 11" id="KW-0472">Membrane</keyword>
<evidence type="ECO:0000256" key="6">
    <source>
        <dbReference type="ARBA" id="ARBA00022692"/>
    </source>
</evidence>
<feature type="transmembrane region" description="Helical" evidence="11">
    <location>
        <begin position="12"/>
        <end position="40"/>
    </location>
</feature>
<dbReference type="GO" id="GO:0046872">
    <property type="term" value="F:metal ion binding"/>
    <property type="evidence" value="ECO:0007669"/>
    <property type="project" value="UniProtKB-KW"/>
</dbReference>
<dbReference type="Gene3D" id="3.30.70.100">
    <property type="match status" value="1"/>
</dbReference>
<keyword evidence="6 11" id="KW-0812">Transmembrane</keyword>
<sequence length="196" mass="21152">MNSKSLSTLAGLIAAAILASSCCIGPLILAGLGIGSIGIFSSLEKYRVMFMIITFVFIGMAFYLTYRKKKNDECCDINKVKMDRIKKIALWVIATVAVGLLLFPYAYGTFSKSPTVVPMNDNLHQVVIKVEGMTCNACAQSINSAISKIQGVNAVNVSLEKGEAIVGFDNNVKDIPTNRLLTAIEDIGYKPSITSE</sequence>
<evidence type="ECO:0000256" key="4">
    <source>
        <dbReference type="ARBA" id="ARBA00022475"/>
    </source>
</evidence>
<gene>
    <name evidence="13" type="ORF">LCGC14_2028340</name>
</gene>
<dbReference type="PANTHER" id="PTHR46594">
    <property type="entry name" value="P-TYPE CATION-TRANSPORTING ATPASE"/>
    <property type="match status" value="1"/>
</dbReference>
<dbReference type="Pfam" id="PF02411">
    <property type="entry name" value="MerT"/>
    <property type="match status" value="1"/>
</dbReference>
<keyword evidence="2" id="KW-0813">Transport</keyword>
<dbReference type="FunFam" id="3.30.70.100:FF:000001">
    <property type="entry name" value="ATPase copper transporting beta"/>
    <property type="match status" value="1"/>
</dbReference>